<dbReference type="GO" id="GO:0005886">
    <property type="term" value="C:plasma membrane"/>
    <property type="evidence" value="ECO:0007669"/>
    <property type="project" value="UniProtKB-SubCell"/>
</dbReference>
<dbReference type="PRINTS" id="PR00758">
    <property type="entry name" value="ARSENICPUMP"/>
</dbReference>
<feature type="transmembrane region" description="Helical" evidence="7">
    <location>
        <begin position="423"/>
        <end position="447"/>
    </location>
</feature>
<reference evidence="8 9" key="1">
    <citation type="submission" date="2020-08" db="EMBL/GenBank/DDBJ databases">
        <title>Bridging the membrane lipid divide: bacteria of the FCB group superphylum have the potential to synthesize archaeal ether lipids.</title>
        <authorList>
            <person name="Villanueva L."/>
            <person name="Von Meijenfeldt F.A.B."/>
            <person name="Westbye A.B."/>
            <person name="Yadav S."/>
            <person name="Hopmans E.C."/>
            <person name="Dutilh B.E."/>
            <person name="Sinninghe Damste J.S."/>
        </authorList>
    </citation>
    <scope>NUCLEOTIDE SEQUENCE [LARGE SCALE GENOMIC DNA]</scope>
    <source>
        <strain evidence="8">NIOZ-UU81</strain>
    </source>
</reference>
<feature type="transmembrane region" description="Helical" evidence="7">
    <location>
        <begin position="20"/>
        <end position="37"/>
    </location>
</feature>
<evidence type="ECO:0000256" key="2">
    <source>
        <dbReference type="ARBA" id="ARBA00007349"/>
    </source>
</evidence>
<dbReference type="CDD" id="cd01115">
    <property type="entry name" value="SLC13_permease"/>
    <property type="match status" value="1"/>
</dbReference>
<comment type="caution">
    <text evidence="8">The sequence shown here is derived from an EMBL/GenBank/DDBJ whole genome shotgun (WGS) entry which is preliminary data.</text>
</comment>
<dbReference type="PANTHER" id="PTHR10283">
    <property type="entry name" value="SOLUTE CARRIER FAMILY 13 MEMBER"/>
    <property type="match status" value="1"/>
</dbReference>
<dbReference type="EMBL" id="JACNLK010000094">
    <property type="protein sequence ID" value="MBC8209367.1"/>
    <property type="molecule type" value="Genomic_DNA"/>
</dbReference>
<dbReference type="Proteomes" id="UP000599024">
    <property type="component" value="Unassembled WGS sequence"/>
</dbReference>
<evidence type="ECO:0000313" key="8">
    <source>
        <dbReference type="EMBL" id="MBC8209367.1"/>
    </source>
</evidence>
<keyword evidence="3" id="KW-1003">Cell membrane</keyword>
<dbReference type="GO" id="GO:0015105">
    <property type="term" value="F:arsenite transmembrane transporter activity"/>
    <property type="evidence" value="ECO:0007669"/>
    <property type="project" value="InterPro"/>
</dbReference>
<feature type="transmembrane region" description="Helical" evidence="7">
    <location>
        <begin position="232"/>
        <end position="257"/>
    </location>
</feature>
<dbReference type="GO" id="GO:0005315">
    <property type="term" value="F:phosphate transmembrane transporter activity"/>
    <property type="evidence" value="ECO:0007669"/>
    <property type="project" value="TreeGrafter"/>
</dbReference>
<feature type="transmembrane region" description="Helical" evidence="7">
    <location>
        <begin position="103"/>
        <end position="122"/>
    </location>
</feature>
<name>A0A8J6NBH8_9BACT</name>
<feature type="transmembrane region" description="Helical" evidence="7">
    <location>
        <begin position="343"/>
        <end position="361"/>
    </location>
</feature>
<evidence type="ECO:0000256" key="1">
    <source>
        <dbReference type="ARBA" id="ARBA00004651"/>
    </source>
</evidence>
<comment type="subcellular location">
    <subcellularLocation>
        <location evidence="1">Cell membrane</location>
        <topology evidence="1">Multi-pass membrane protein</topology>
    </subcellularLocation>
</comment>
<feature type="transmembrane region" description="Helical" evidence="7">
    <location>
        <begin position="312"/>
        <end position="331"/>
    </location>
</feature>
<feature type="transmembrane region" description="Helical" evidence="7">
    <location>
        <begin position="287"/>
        <end position="306"/>
    </location>
</feature>
<evidence type="ECO:0000256" key="3">
    <source>
        <dbReference type="ARBA" id="ARBA00022475"/>
    </source>
</evidence>
<dbReference type="AlphaFoldDB" id="A0A8J6NBH8"/>
<keyword evidence="6 7" id="KW-0472">Membrane</keyword>
<dbReference type="PIRSF" id="PIRSF002457">
    <property type="entry name" value="DASS"/>
    <property type="match status" value="1"/>
</dbReference>
<evidence type="ECO:0000313" key="9">
    <source>
        <dbReference type="Proteomes" id="UP000599024"/>
    </source>
</evidence>
<evidence type="ECO:0000256" key="4">
    <source>
        <dbReference type="ARBA" id="ARBA00022692"/>
    </source>
</evidence>
<feature type="transmembrane region" description="Helical" evidence="7">
    <location>
        <begin position="159"/>
        <end position="180"/>
    </location>
</feature>
<proteinExistence type="inferred from homology"/>
<dbReference type="Pfam" id="PF00939">
    <property type="entry name" value="Na_sulph_symp"/>
    <property type="match status" value="1"/>
</dbReference>
<feature type="transmembrane region" description="Helical" evidence="7">
    <location>
        <begin position="396"/>
        <end position="417"/>
    </location>
</feature>
<organism evidence="8 9">
    <name type="scientific">Candidatus Desulfatifera sulfidica</name>
    <dbReference type="NCBI Taxonomy" id="2841691"/>
    <lineage>
        <taxon>Bacteria</taxon>
        <taxon>Pseudomonadati</taxon>
        <taxon>Thermodesulfobacteriota</taxon>
        <taxon>Desulfobulbia</taxon>
        <taxon>Desulfobulbales</taxon>
        <taxon>Desulfobulbaceae</taxon>
        <taxon>Candidatus Desulfatifera</taxon>
    </lineage>
</organism>
<dbReference type="InterPro" id="IPR030676">
    <property type="entry name" value="CitT-rel"/>
</dbReference>
<keyword evidence="5 7" id="KW-1133">Transmembrane helix</keyword>
<evidence type="ECO:0000256" key="7">
    <source>
        <dbReference type="SAM" id="Phobius"/>
    </source>
</evidence>
<accession>A0A8J6NBH8</accession>
<feature type="transmembrane region" description="Helical" evidence="7">
    <location>
        <begin position="459"/>
        <end position="482"/>
    </location>
</feature>
<evidence type="ECO:0000256" key="5">
    <source>
        <dbReference type="ARBA" id="ARBA00022989"/>
    </source>
</evidence>
<gene>
    <name evidence="8" type="ORF">H8E79_09415</name>
</gene>
<feature type="transmembrane region" description="Helical" evidence="7">
    <location>
        <begin position="367"/>
        <end position="389"/>
    </location>
</feature>
<sequence length="495" mass="54289">MSAQEMTVSENNVPFDWKRYLFMGIGVALFLIVYYCPPMPDAIDPLGEHFVLSKEAKGAIGVFLLAATWWVFEVVPIGVTSLAIGVLQALYMIRDPKVAFKDFMDPSVLFIFGSIVIGMVFTKTGLTKRIAYKMLSIVGERTSMILLGCFVMTAAMTHLMAHTAVAATMFPLLMAIHALYSDDEKPTKFGKSMFIGMAYVAGAGSIVTLLGAARGAVALGFYKDITNIDISFFTLTMYMFPIGWLMTFLLWGFFMIFMKPERDRIPGLKEKATKMYSELGGWSRKEVLATTIIFTAVLVIALKNFVPALAGLHKTGILLLSTIAFFVVNILDVDDLEEIPWNIILLFAGAMSIGFCLWDTGAAKWLAVNWLILFQSSPPIVFILGMAFFVMMMTNFIMNVAAIAISLPVALVVAPYLGVGGEVILYSSLIVAGMPFLTLVGAAPNAIAYNSKQFTSGEFFLWGIPTSILLMLVTWLAVSVIWPLMGMTIYVPAVG</sequence>
<evidence type="ECO:0000256" key="6">
    <source>
        <dbReference type="ARBA" id="ARBA00023136"/>
    </source>
</evidence>
<feature type="transmembrane region" description="Helical" evidence="7">
    <location>
        <begin position="192"/>
        <end position="212"/>
    </location>
</feature>
<dbReference type="InterPro" id="IPR000802">
    <property type="entry name" value="Arsenical_pump_ArsB"/>
</dbReference>
<dbReference type="PANTHER" id="PTHR10283:SF92">
    <property type="entry name" value="LOW-AFFINITY PHOSPHATE TRANSPORTER PHO91"/>
    <property type="match status" value="1"/>
</dbReference>
<feature type="transmembrane region" description="Helical" evidence="7">
    <location>
        <begin position="58"/>
        <end position="91"/>
    </location>
</feature>
<comment type="similarity">
    <text evidence="2">Belongs to the SLC13A/DASS transporter (TC 2.A.47) family. DIT1 subfamily.</text>
</comment>
<protein>
    <submittedName>
        <fullName evidence="8">SLC13/DASS family transporter</fullName>
    </submittedName>
</protein>
<dbReference type="InterPro" id="IPR001898">
    <property type="entry name" value="SLC13A/DASS"/>
</dbReference>
<keyword evidence="4 7" id="KW-0812">Transmembrane</keyword>